<dbReference type="RefSeq" id="XP_006812157.1">
    <property type="nucleotide sequence ID" value="XM_006812094.1"/>
</dbReference>
<dbReference type="SMART" id="SM00343">
    <property type="entry name" value="ZnF_C2HC"/>
    <property type="match status" value="2"/>
</dbReference>
<dbReference type="SUPFAM" id="SSF56672">
    <property type="entry name" value="DNA/RNA polymerases"/>
    <property type="match status" value="1"/>
</dbReference>
<dbReference type="PROSITE" id="PS50158">
    <property type="entry name" value="ZF_CCHC"/>
    <property type="match status" value="1"/>
</dbReference>
<dbReference type="InterPro" id="IPR021109">
    <property type="entry name" value="Peptidase_aspartic_dom_sf"/>
</dbReference>
<organism evidence="6 7">
    <name type="scientific">Saccoglossus kowalevskii</name>
    <name type="common">Acorn worm</name>
    <dbReference type="NCBI Taxonomy" id="10224"/>
    <lineage>
        <taxon>Eukaryota</taxon>
        <taxon>Metazoa</taxon>
        <taxon>Hemichordata</taxon>
        <taxon>Enteropneusta</taxon>
        <taxon>Harrimaniidae</taxon>
        <taxon>Saccoglossus</taxon>
    </lineage>
</organism>
<name>A0ABM0LWL6_SACKO</name>
<evidence type="ECO:0000313" key="6">
    <source>
        <dbReference type="Proteomes" id="UP000694865"/>
    </source>
</evidence>
<sequence length="505" mass="56773">MASCSHVPFPDKLDLSDDRSRAADWELFEQVWTNYEISSGLLEKDKKLRTATLLTCFSKSALQAFNSLSFDSEGDKQDIEIVMDKMRVLCVGQTNETYERYLFNMRVQKPDENFDHFYAAVLKIASNCNFGNLHDSLIRDRLIVGVTDQATRKKLLYERELTLKKTLEICRTYEITTARLQSMDKDMSHGTDAVVGSVNKSNNPAKKKYQKRNFTAQSTFQSTQNRVKGHTSSDSACSYCGRGTHDRKRCPARNADCRKCGTRGHYAAVCRSSQTSKSKVTNVHGITQDDKPEAFLGFIGQGGQSGYVNLSVDGTTLRFHVDTGADVNVISSDVYEKHFRDKILTPLQRVLRGPDRKLLSTLGSFQANIESQNNHTQAEVCVIAGNGLSLLGRDTSCNLELVSFNVGSIEDYPQLFKGLGEMPHPYKLQLKDNAKPYSVPIPRRIAIPLLPRVKDELERLESLNVIRKVTEPTDWCAPIVVVPKKDGSVRICCDFTKLNESVKRE</sequence>
<feature type="domain" description="Peptidase A2" evidence="5">
    <location>
        <begin position="317"/>
        <end position="395"/>
    </location>
</feature>
<dbReference type="PANTHER" id="PTHR37984">
    <property type="entry name" value="PROTEIN CBG26694"/>
    <property type="match status" value="1"/>
</dbReference>
<dbReference type="PROSITE" id="PS50175">
    <property type="entry name" value="ASP_PROT_RETROV"/>
    <property type="match status" value="1"/>
</dbReference>
<dbReference type="GeneID" id="100366740"/>
<dbReference type="InterPro" id="IPR043502">
    <property type="entry name" value="DNA/RNA_pol_sf"/>
</dbReference>
<dbReference type="InterPro" id="IPR050951">
    <property type="entry name" value="Retrovirus_Pol_polyprotein"/>
</dbReference>
<accession>A0ABM0LWL6</accession>
<keyword evidence="1" id="KW-0378">Hydrolase</keyword>
<evidence type="ECO:0000256" key="3">
    <source>
        <dbReference type="SAM" id="MobiDB-lite"/>
    </source>
</evidence>
<feature type="domain" description="CCHC-type" evidence="4">
    <location>
        <begin position="257"/>
        <end position="272"/>
    </location>
</feature>
<evidence type="ECO:0000259" key="5">
    <source>
        <dbReference type="PROSITE" id="PS50175"/>
    </source>
</evidence>
<dbReference type="InterPro" id="IPR001995">
    <property type="entry name" value="Peptidase_A2_cat"/>
</dbReference>
<dbReference type="Gene3D" id="4.10.60.10">
    <property type="entry name" value="Zinc finger, CCHC-type"/>
    <property type="match status" value="1"/>
</dbReference>
<dbReference type="Gene3D" id="3.10.10.10">
    <property type="entry name" value="HIV Type 1 Reverse Transcriptase, subunit A, domain 1"/>
    <property type="match status" value="1"/>
</dbReference>
<protein>
    <submittedName>
        <fullName evidence="7">Uncharacterized protein LOC100366740</fullName>
    </submittedName>
</protein>
<proteinExistence type="predicted"/>
<feature type="compositionally biased region" description="Polar residues" evidence="3">
    <location>
        <begin position="212"/>
        <end position="232"/>
    </location>
</feature>
<keyword evidence="2" id="KW-0863">Zinc-finger</keyword>
<dbReference type="PANTHER" id="PTHR37984:SF9">
    <property type="entry name" value="INTEGRASE CATALYTIC DOMAIN-CONTAINING PROTEIN"/>
    <property type="match status" value="1"/>
</dbReference>
<dbReference type="SUPFAM" id="SSF50630">
    <property type="entry name" value="Acid proteases"/>
    <property type="match status" value="1"/>
</dbReference>
<keyword evidence="6" id="KW-1185">Reference proteome</keyword>
<dbReference type="InterPro" id="IPR001878">
    <property type="entry name" value="Znf_CCHC"/>
</dbReference>
<evidence type="ECO:0000256" key="1">
    <source>
        <dbReference type="ARBA" id="ARBA00022801"/>
    </source>
</evidence>
<keyword evidence="2" id="KW-0862">Zinc</keyword>
<dbReference type="Proteomes" id="UP000694865">
    <property type="component" value="Unplaced"/>
</dbReference>
<keyword evidence="2" id="KW-0479">Metal-binding</keyword>
<evidence type="ECO:0000256" key="2">
    <source>
        <dbReference type="PROSITE-ProRule" id="PRU00047"/>
    </source>
</evidence>
<reference evidence="7" key="1">
    <citation type="submission" date="2025-08" db="UniProtKB">
        <authorList>
            <consortium name="RefSeq"/>
        </authorList>
    </citation>
    <scope>IDENTIFICATION</scope>
    <source>
        <tissue evidence="7">Testes</tissue>
    </source>
</reference>
<feature type="region of interest" description="Disordered" evidence="3">
    <location>
        <begin position="195"/>
        <end position="232"/>
    </location>
</feature>
<gene>
    <name evidence="7" type="primary">LOC100366740</name>
</gene>
<dbReference type="Gene3D" id="2.40.70.10">
    <property type="entry name" value="Acid Proteases"/>
    <property type="match status" value="1"/>
</dbReference>
<evidence type="ECO:0000259" key="4">
    <source>
        <dbReference type="PROSITE" id="PS50158"/>
    </source>
</evidence>
<evidence type="ECO:0000313" key="7">
    <source>
        <dbReference type="RefSeq" id="XP_006812157.1"/>
    </source>
</evidence>